<evidence type="ECO:0000313" key="6">
    <source>
        <dbReference type="EMBL" id="CAA9560424.1"/>
    </source>
</evidence>
<keyword evidence="1" id="KW-0378">Hydrolase</keyword>
<evidence type="ECO:0000256" key="2">
    <source>
        <dbReference type="ARBA" id="ARBA00035119"/>
    </source>
</evidence>
<dbReference type="GO" id="GO:0006400">
    <property type="term" value="P:tRNA modification"/>
    <property type="evidence" value="ECO:0007669"/>
    <property type="project" value="TreeGrafter"/>
</dbReference>
<comment type="catalytic activity">
    <reaction evidence="5">
        <text>queuosine 5'-phosphate + H2O = queuine + D-ribose 5-phosphate</text>
        <dbReference type="Rhea" id="RHEA:75387"/>
        <dbReference type="ChEBI" id="CHEBI:15377"/>
        <dbReference type="ChEBI" id="CHEBI:17433"/>
        <dbReference type="ChEBI" id="CHEBI:78346"/>
        <dbReference type="ChEBI" id="CHEBI:194371"/>
    </reaction>
    <physiologicalReaction direction="left-to-right" evidence="5">
        <dbReference type="Rhea" id="RHEA:75388"/>
    </physiologicalReaction>
</comment>
<dbReference type="GO" id="GO:0016787">
    <property type="term" value="F:hydrolase activity"/>
    <property type="evidence" value="ECO:0007669"/>
    <property type="project" value="UniProtKB-KW"/>
</dbReference>
<dbReference type="Pfam" id="PF10343">
    <property type="entry name" value="Q_salvage"/>
    <property type="match status" value="1"/>
</dbReference>
<dbReference type="AlphaFoldDB" id="A0A6J4UWD8"/>
<accession>A0A6J4UWD8</accession>
<dbReference type="PANTHER" id="PTHR21314">
    <property type="entry name" value="QUEUOSINE 5'-PHOSPHATE N-GLYCOSYLASE_HYDROLASE-RELATED"/>
    <property type="match status" value="1"/>
</dbReference>
<evidence type="ECO:0000256" key="1">
    <source>
        <dbReference type="ARBA" id="ARBA00022801"/>
    </source>
</evidence>
<organism evidence="6">
    <name type="scientific">uncultured Thermomicrobiales bacterium</name>
    <dbReference type="NCBI Taxonomy" id="1645740"/>
    <lineage>
        <taxon>Bacteria</taxon>
        <taxon>Pseudomonadati</taxon>
        <taxon>Thermomicrobiota</taxon>
        <taxon>Thermomicrobia</taxon>
        <taxon>Thermomicrobiales</taxon>
        <taxon>environmental samples</taxon>
    </lineage>
</organism>
<evidence type="ECO:0000256" key="3">
    <source>
        <dbReference type="ARBA" id="ARBA00035306"/>
    </source>
</evidence>
<name>A0A6J4UWD8_9BACT</name>
<sequence>MPALPQPPTPPAHDPLGVLATAWPVVAAAHHVRIVPERVAAVGAELAAGRSAPPAWDGSLHWRDPERPGRTAAWVLVLDALNFCFWGGAPDPDRRWRVRVGDRVHDGYWALAAALTRAADEGVPLWDPAFLAAIPEAEVRRILRPDEGRPGTPEIPLFAARVAHLRELGRGLRRWDDPTQGADPASALIAAAGGSAARLVELIVSTFPSFADTATYGGQEVRFYKRAQILVADLVGAFDGQGLGAFADLDGLTAFADYKVPQVPQVLRRLGVLAYGDDLAARIDRFDPIPAGSPEEVEIRAATVWACEMLRRETAGGHPLRAFEVDWALWGIGQDLPADTRPYHRTPTVFY</sequence>
<gene>
    <name evidence="6" type="ORF">AVDCRST_MAG49-2505</name>
</gene>
<dbReference type="InterPro" id="IPR019438">
    <property type="entry name" value="Q_salvage"/>
</dbReference>
<reference evidence="6" key="1">
    <citation type="submission" date="2020-02" db="EMBL/GenBank/DDBJ databases">
        <authorList>
            <person name="Meier V. D."/>
        </authorList>
    </citation>
    <scope>NUCLEOTIDE SEQUENCE</scope>
    <source>
        <strain evidence="6">AVDCRST_MAG49</strain>
    </source>
</reference>
<evidence type="ECO:0000256" key="5">
    <source>
        <dbReference type="ARBA" id="ARBA00048204"/>
    </source>
</evidence>
<protein>
    <recommendedName>
        <fullName evidence="3">Queuosine 5'-phosphate N-glycosylase/hydrolase</fullName>
    </recommendedName>
    <alternativeName>
        <fullName evidence="4">Queuosine-nucleotide N-glycosylase/hydrolase</fullName>
    </alternativeName>
</protein>
<dbReference type="EMBL" id="CADCWG010000163">
    <property type="protein sequence ID" value="CAA9560424.1"/>
    <property type="molecule type" value="Genomic_DNA"/>
</dbReference>
<evidence type="ECO:0000256" key="4">
    <source>
        <dbReference type="ARBA" id="ARBA00035393"/>
    </source>
</evidence>
<comment type="similarity">
    <text evidence="2">Belongs to the QNG1 protein family.</text>
</comment>
<dbReference type="PANTHER" id="PTHR21314:SF0">
    <property type="entry name" value="QUEUOSINE 5'-PHOSPHATE N-GLYCOSYLASE_HYDROLASE"/>
    <property type="match status" value="1"/>
</dbReference>
<proteinExistence type="inferred from homology"/>